<dbReference type="SUPFAM" id="SSF53756">
    <property type="entry name" value="UDP-Glycosyltransferase/glycogen phosphorylase"/>
    <property type="match status" value="1"/>
</dbReference>
<reference evidence="2" key="1">
    <citation type="submission" date="2022-08" db="EMBL/GenBank/DDBJ databases">
        <title>Genomic Encyclopedia of Type Strains, Phase V (KMG-V): Genome sequencing to study the core and pangenomes of soil and plant-associated prokaryotes.</title>
        <authorList>
            <person name="Whitman W."/>
        </authorList>
    </citation>
    <scope>NUCLEOTIDE SEQUENCE</scope>
    <source>
        <strain evidence="2">0</strain>
    </source>
</reference>
<dbReference type="Gene3D" id="3.40.50.2000">
    <property type="entry name" value="Glycogen Phosphorylase B"/>
    <property type="match status" value="2"/>
</dbReference>
<organism evidence="2 3">
    <name type="scientific">Salinibacter ruber</name>
    <dbReference type="NCBI Taxonomy" id="146919"/>
    <lineage>
        <taxon>Bacteria</taxon>
        <taxon>Pseudomonadati</taxon>
        <taxon>Rhodothermota</taxon>
        <taxon>Rhodothermia</taxon>
        <taxon>Rhodothermales</taxon>
        <taxon>Salinibacteraceae</taxon>
        <taxon>Salinibacter</taxon>
    </lineage>
</organism>
<dbReference type="RefSeq" id="WP_259081021.1">
    <property type="nucleotide sequence ID" value="NZ_JANUAU010000013.1"/>
</dbReference>
<accession>A0A9X2Q9J6</accession>
<dbReference type="InterPro" id="IPR050194">
    <property type="entry name" value="Glycosyltransferase_grp1"/>
</dbReference>
<proteinExistence type="predicted"/>
<sequence>MSDWTGQHLTKQGAAPSAVTVIPNGVDAARFQNAQAGGLRAEVGVSEEDFLLLTVARLVPRKGHRLVLNSLEEIEGAAYVIVGTGPEEERLRRLAETTGIADRVAFEGYVPDEQLPRYYKACDAYVMPSLHLSDAQSVEGFGLSFLEANAAGRVAIGTRTGSIPTAIQHEETGLLCESTARPVEDAVRRVIEDSGLRARMEANARD</sequence>
<dbReference type="Pfam" id="PF00534">
    <property type="entry name" value="Glycos_transf_1"/>
    <property type="match status" value="1"/>
</dbReference>
<evidence type="ECO:0000259" key="1">
    <source>
        <dbReference type="Pfam" id="PF00534"/>
    </source>
</evidence>
<gene>
    <name evidence="2" type="ORF">GGP71_003125</name>
</gene>
<dbReference type="EMBL" id="JANUAU010000013">
    <property type="protein sequence ID" value="MCS3679176.1"/>
    <property type="molecule type" value="Genomic_DNA"/>
</dbReference>
<evidence type="ECO:0000313" key="2">
    <source>
        <dbReference type="EMBL" id="MCS3679176.1"/>
    </source>
</evidence>
<evidence type="ECO:0000313" key="3">
    <source>
        <dbReference type="Proteomes" id="UP001155027"/>
    </source>
</evidence>
<protein>
    <submittedName>
        <fullName evidence="2">Glycosyltransferase involved in cell wall biosynthesis</fullName>
    </submittedName>
</protein>
<dbReference type="GO" id="GO:0016757">
    <property type="term" value="F:glycosyltransferase activity"/>
    <property type="evidence" value="ECO:0007669"/>
    <property type="project" value="InterPro"/>
</dbReference>
<dbReference type="Proteomes" id="UP001155027">
    <property type="component" value="Unassembled WGS sequence"/>
</dbReference>
<dbReference type="PANTHER" id="PTHR45947">
    <property type="entry name" value="SULFOQUINOVOSYL TRANSFERASE SQD2"/>
    <property type="match status" value="1"/>
</dbReference>
<dbReference type="InterPro" id="IPR001296">
    <property type="entry name" value="Glyco_trans_1"/>
</dbReference>
<dbReference type="PANTHER" id="PTHR45947:SF3">
    <property type="entry name" value="SULFOQUINOVOSYL TRANSFERASE SQD2"/>
    <property type="match status" value="1"/>
</dbReference>
<name>A0A9X2Q9J6_9BACT</name>
<comment type="caution">
    <text evidence="2">The sequence shown here is derived from an EMBL/GenBank/DDBJ whole genome shotgun (WGS) entry which is preliminary data.</text>
</comment>
<dbReference type="AlphaFoldDB" id="A0A9X2Q9J6"/>
<feature type="domain" description="Glycosyl transferase family 1" evidence="1">
    <location>
        <begin position="40"/>
        <end position="205"/>
    </location>
</feature>